<sequence length="487" mass="54892">MLLMAEDKPPPATLPSLLNITVIWGQIAPYLPVSSVAALLGTSKDLRHSLQQDPDTFRYLDLSTIRTHPTAHLLGNLLSRLDETFDQSRTEDQFYAAPLRRIFSQLERKGQLRNVRTMILDGLSVTADLVHEIMSGENFHVRILSIREVRNMNERKLQQVLRYAVRPSRPEGTPRVKGIYVFGMAELPHGRKTLEERLEHMPYDEIQAMKAQWDGSTLTDVVNALAKTDERWYQGPGSKFPKAPSLDGSMFPKRPSLPWAQTLAACEGIIAFDAVLCRGPQHDPWRIGQDKFTPEGHQAVGLHSVIASVALGPAGCDTCHWSPEGPAQYGQSSLSQLPLLSPLPRHSSDIKDAQRPPRSGRDRANMMFARCDICLTGRRCQRCYKWWDEECYFGSASAQRTEMQIIEAMQGLQSDEKDGSAPKETIKIIGVRRDCFDCGPTCITCKQLFMRKCTKCKNEYCLEDNDASSETKCDWCNSGGRRTADWY</sequence>
<proteinExistence type="predicted"/>
<evidence type="ECO:0000313" key="1">
    <source>
        <dbReference type="EMBL" id="KAF2746405.1"/>
    </source>
</evidence>
<accession>A0A6A6V7C5</accession>
<dbReference type="EMBL" id="MU006577">
    <property type="protein sequence ID" value="KAF2746405.1"/>
    <property type="molecule type" value="Genomic_DNA"/>
</dbReference>
<name>A0A6A6V7C5_9PLEO</name>
<evidence type="ECO:0000313" key="2">
    <source>
        <dbReference type="Proteomes" id="UP000799440"/>
    </source>
</evidence>
<keyword evidence="2" id="KW-1185">Reference proteome</keyword>
<dbReference type="OrthoDB" id="5345494at2759"/>
<dbReference type="AlphaFoldDB" id="A0A6A6V7C5"/>
<organism evidence="1 2">
    <name type="scientific">Sporormia fimetaria CBS 119925</name>
    <dbReference type="NCBI Taxonomy" id="1340428"/>
    <lineage>
        <taxon>Eukaryota</taxon>
        <taxon>Fungi</taxon>
        <taxon>Dikarya</taxon>
        <taxon>Ascomycota</taxon>
        <taxon>Pezizomycotina</taxon>
        <taxon>Dothideomycetes</taxon>
        <taxon>Pleosporomycetidae</taxon>
        <taxon>Pleosporales</taxon>
        <taxon>Sporormiaceae</taxon>
        <taxon>Sporormia</taxon>
    </lineage>
</organism>
<reference evidence="1" key="1">
    <citation type="journal article" date="2020" name="Stud. Mycol.">
        <title>101 Dothideomycetes genomes: a test case for predicting lifestyles and emergence of pathogens.</title>
        <authorList>
            <person name="Haridas S."/>
            <person name="Albert R."/>
            <person name="Binder M."/>
            <person name="Bloem J."/>
            <person name="Labutti K."/>
            <person name="Salamov A."/>
            <person name="Andreopoulos B."/>
            <person name="Baker S."/>
            <person name="Barry K."/>
            <person name="Bills G."/>
            <person name="Bluhm B."/>
            <person name="Cannon C."/>
            <person name="Castanera R."/>
            <person name="Culley D."/>
            <person name="Daum C."/>
            <person name="Ezra D."/>
            <person name="Gonzalez J."/>
            <person name="Henrissat B."/>
            <person name="Kuo A."/>
            <person name="Liang C."/>
            <person name="Lipzen A."/>
            <person name="Lutzoni F."/>
            <person name="Magnuson J."/>
            <person name="Mondo S."/>
            <person name="Nolan M."/>
            <person name="Ohm R."/>
            <person name="Pangilinan J."/>
            <person name="Park H.-J."/>
            <person name="Ramirez L."/>
            <person name="Alfaro M."/>
            <person name="Sun H."/>
            <person name="Tritt A."/>
            <person name="Yoshinaga Y."/>
            <person name="Zwiers L.-H."/>
            <person name="Turgeon B."/>
            <person name="Goodwin S."/>
            <person name="Spatafora J."/>
            <person name="Crous P."/>
            <person name="Grigoriev I."/>
        </authorList>
    </citation>
    <scope>NUCLEOTIDE SEQUENCE</scope>
    <source>
        <strain evidence="1">CBS 119925</strain>
    </source>
</reference>
<dbReference type="Proteomes" id="UP000799440">
    <property type="component" value="Unassembled WGS sequence"/>
</dbReference>
<gene>
    <name evidence="1" type="ORF">M011DRAFT_468503</name>
</gene>
<protein>
    <submittedName>
        <fullName evidence="1">Uncharacterized protein</fullName>
    </submittedName>
</protein>